<accession>A0A7K0D8L8</accession>
<dbReference type="PANTHER" id="PTHR34580">
    <property type="match status" value="1"/>
</dbReference>
<evidence type="ECO:0000256" key="1">
    <source>
        <dbReference type="ARBA" id="ARBA00023015"/>
    </source>
</evidence>
<proteinExistence type="predicted"/>
<dbReference type="PANTHER" id="PTHR34580:SF3">
    <property type="entry name" value="PROTEIN PAFB"/>
    <property type="match status" value="1"/>
</dbReference>
<dbReference type="Pfam" id="PF08279">
    <property type="entry name" value="HTH_11"/>
    <property type="match status" value="1"/>
</dbReference>
<organism evidence="4 5">
    <name type="scientific">Nocardia macrotermitis</name>
    <dbReference type="NCBI Taxonomy" id="2585198"/>
    <lineage>
        <taxon>Bacteria</taxon>
        <taxon>Bacillati</taxon>
        <taxon>Actinomycetota</taxon>
        <taxon>Actinomycetes</taxon>
        <taxon>Mycobacteriales</taxon>
        <taxon>Nocardiaceae</taxon>
        <taxon>Nocardia</taxon>
    </lineage>
</organism>
<dbReference type="EMBL" id="WEGK01000012">
    <property type="protein sequence ID" value="MQY22067.1"/>
    <property type="molecule type" value="Genomic_DNA"/>
</dbReference>
<dbReference type="GO" id="GO:0003700">
    <property type="term" value="F:DNA-binding transcription factor activity"/>
    <property type="evidence" value="ECO:0007669"/>
    <property type="project" value="InterPro"/>
</dbReference>
<protein>
    <recommendedName>
        <fullName evidence="3">HTH deoR-type domain-containing protein</fullName>
    </recommendedName>
</protein>
<dbReference type="Proteomes" id="UP000438448">
    <property type="component" value="Unassembled WGS sequence"/>
</dbReference>
<reference evidence="4 5" key="1">
    <citation type="submission" date="2019-10" db="EMBL/GenBank/DDBJ databases">
        <title>Nocardia macrotermitis sp. nov. and Nocardia aurantia sp. nov., isolated from the gut of fungus growing-termite Macrotermes natalensis.</title>
        <authorList>
            <person name="Benndorf R."/>
            <person name="Schwitalla J."/>
            <person name="Martin K."/>
            <person name="De Beer W."/>
            <person name="Kaster A.-K."/>
            <person name="Vollmers J."/>
            <person name="Poulsen M."/>
            <person name="Beemelmanns C."/>
        </authorList>
    </citation>
    <scope>NUCLEOTIDE SEQUENCE [LARGE SCALE GENOMIC DNA]</scope>
    <source>
        <strain evidence="4 5">RB20</strain>
    </source>
</reference>
<feature type="domain" description="HTH deoR-type" evidence="3">
    <location>
        <begin position="1"/>
        <end position="56"/>
    </location>
</feature>
<evidence type="ECO:0000259" key="3">
    <source>
        <dbReference type="PROSITE" id="PS51000"/>
    </source>
</evidence>
<evidence type="ECO:0000313" key="5">
    <source>
        <dbReference type="Proteomes" id="UP000438448"/>
    </source>
</evidence>
<comment type="caution">
    <text evidence="4">The sequence shown here is derived from an EMBL/GenBank/DDBJ whole genome shotgun (WGS) entry which is preliminary data.</text>
</comment>
<dbReference type="PROSITE" id="PS52050">
    <property type="entry name" value="WYL"/>
    <property type="match status" value="1"/>
</dbReference>
<dbReference type="AlphaFoldDB" id="A0A7K0D8L8"/>
<dbReference type="InterPro" id="IPR001034">
    <property type="entry name" value="DeoR_HTH"/>
</dbReference>
<evidence type="ECO:0000313" key="4">
    <source>
        <dbReference type="EMBL" id="MQY22067.1"/>
    </source>
</evidence>
<dbReference type="InterPro" id="IPR026881">
    <property type="entry name" value="WYL_dom"/>
</dbReference>
<keyword evidence="2" id="KW-0804">Transcription</keyword>
<dbReference type="RefSeq" id="WP_319945426.1">
    <property type="nucleotide sequence ID" value="NZ_WEGK01000012.1"/>
</dbReference>
<sequence length="330" mass="36583">MLALLEILQSGGVHTIAEFAERLGVDRRTVRRYVEHLRALDVPVDSVRGRYGGYRLARHYRMPPLMLTDEEALAVIWALLATGWSGAGPVSPTAVRNATTKVRRVLPAALGRRMDAVMQAVDFAGNRIGTAPAHDGAAKVLLDLAEAARDLRPVVFDYTPRHGRESRREVFPHGVVAHRGRLYLAGHDVGKNAPRTFRLDRIRQLRPTDGTFAAPEAHTALEQVMGPLPPDPSRHEVSVLVESDAEHVRHFIPELLAAVEPVADTDRDAGWVRVFVRAERLEWVAQRLAAIDRPFVVERPAELTDVIRDLAQRLLEYSDSGQSRPGGTCT</sequence>
<keyword evidence="5" id="KW-1185">Reference proteome</keyword>
<dbReference type="InterPro" id="IPR013196">
    <property type="entry name" value="HTH_11"/>
</dbReference>
<dbReference type="PIRSF" id="PIRSF016838">
    <property type="entry name" value="PafC"/>
    <property type="match status" value="1"/>
</dbReference>
<dbReference type="InterPro" id="IPR057727">
    <property type="entry name" value="WCX_dom"/>
</dbReference>
<dbReference type="Gene3D" id="1.10.10.10">
    <property type="entry name" value="Winged helix-like DNA-binding domain superfamily/Winged helix DNA-binding domain"/>
    <property type="match status" value="1"/>
</dbReference>
<dbReference type="PROSITE" id="PS51000">
    <property type="entry name" value="HTH_DEOR_2"/>
    <property type="match status" value="1"/>
</dbReference>
<name>A0A7K0D8L8_9NOCA</name>
<gene>
    <name evidence="4" type="ORF">NRB20_51800</name>
</gene>
<dbReference type="InterPro" id="IPR028349">
    <property type="entry name" value="PafC-like"/>
</dbReference>
<dbReference type="InterPro" id="IPR036388">
    <property type="entry name" value="WH-like_DNA-bd_sf"/>
</dbReference>
<dbReference type="InterPro" id="IPR036390">
    <property type="entry name" value="WH_DNA-bd_sf"/>
</dbReference>
<keyword evidence="1" id="KW-0805">Transcription regulation</keyword>
<dbReference type="Pfam" id="PF25583">
    <property type="entry name" value="WCX"/>
    <property type="match status" value="1"/>
</dbReference>
<evidence type="ECO:0000256" key="2">
    <source>
        <dbReference type="ARBA" id="ARBA00023163"/>
    </source>
</evidence>
<dbReference type="Pfam" id="PF13280">
    <property type="entry name" value="WYL"/>
    <property type="match status" value="1"/>
</dbReference>
<dbReference type="SUPFAM" id="SSF46785">
    <property type="entry name" value="Winged helix' DNA-binding domain"/>
    <property type="match status" value="1"/>
</dbReference>
<dbReference type="InterPro" id="IPR051534">
    <property type="entry name" value="CBASS_pafABC_assoc_protein"/>
</dbReference>